<protein>
    <submittedName>
        <fullName evidence="1">Uncharacterized protein</fullName>
    </submittedName>
</protein>
<accession>A0AAW1IZ07</accession>
<evidence type="ECO:0000313" key="2">
    <source>
        <dbReference type="Proteomes" id="UP001458880"/>
    </source>
</evidence>
<evidence type="ECO:0000313" key="1">
    <source>
        <dbReference type="EMBL" id="KAK9695369.1"/>
    </source>
</evidence>
<gene>
    <name evidence="1" type="ORF">QE152_g32614</name>
</gene>
<comment type="caution">
    <text evidence="1">The sequence shown here is derived from an EMBL/GenBank/DDBJ whole genome shotgun (WGS) entry which is preliminary data.</text>
</comment>
<organism evidence="1 2">
    <name type="scientific">Popillia japonica</name>
    <name type="common">Japanese beetle</name>
    <dbReference type="NCBI Taxonomy" id="7064"/>
    <lineage>
        <taxon>Eukaryota</taxon>
        <taxon>Metazoa</taxon>
        <taxon>Ecdysozoa</taxon>
        <taxon>Arthropoda</taxon>
        <taxon>Hexapoda</taxon>
        <taxon>Insecta</taxon>
        <taxon>Pterygota</taxon>
        <taxon>Neoptera</taxon>
        <taxon>Endopterygota</taxon>
        <taxon>Coleoptera</taxon>
        <taxon>Polyphaga</taxon>
        <taxon>Scarabaeiformia</taxon>
        <taxon>Scarabaeidae</taxon>
        <taxon>Rutelinae</taxon>
        <taxon>Popillia</taxon>
    </lineage>
</organism>
<dbReference type="EMBL" id="JASPKY010000483">
    <property type="protein sequence ID" value="KAK9695369.1"/>
    <property type="molecule type" value="Genomic_DNA"/>
</dbReference>
<keyword evidence="2" id="KW-1185">Reference proteome</keyword>
<dbReference type="Proteomes" id="UP001458880">
    <property type="component" value="Unassembled WGS sequence"/>
</dbReference>
<proteinExistence type="predicted"/>
<dbReference type="AlphaFoldDB" id="A0AAW1IZ07"/>
<name>A0AAW1IZ07_POPJA</name>
<sequence>MISADVNTISDIFADLGVSAGWLLRAGTILRNLLLLCAWESTILRNLLVEDQLSDSFNAEVMFLTETWLDSSIADSELFGASFNVFRRDRRFDAVDDS</sequence>
<reference evidence="1 2" key="1">
    <citation type="journal article" date="2024" name="BMC Genomics">
        <title>De novo assembly and annotation of Popillia japonica's genome with initial clues to its potential as an invasive pest.</title>
        <authorList>
            <person name="Cucini C."/>
            <person name="Boschi S."/>
            <person name="Funari R."/>
            <person name="Cardaioli E."/>
            <person name="Iannotti N."/>
            <person name="Marturano G."/>
            <person name="Paoli F."/>
            <person name="Bruttini M."/>
            <person name="Carapelli A."/>
            <person name="Frati F."/>
            <person name="Nardi F."/>
        </authorList>
    </citation>
    <scope>NUCLEOTIDE SEQUENCE [LARGE SCALE GENOMIC DNA]</scope>
    <source>
        <strain evidence="1">DMR45628</strain>
    </source>
</reference>